<organism evidence="1 2">
    <name type="scientific">Glossina pallidipes</name>
    <name type="common">Tsetse fly</name>
    <dbReference type="NCBI Taxonomy" id="7398"/>
    <lineage>
        <taxon>Eukaryota</taxon>
        <taxon>Metazoa</taxon>
        <taxon>Ecdysozoa</taxon>
        <taxon>Arthropoda</taxon>
        <taxon>Hexapoda</taxon>
        <taxon>Insecta</taxon>
        <taxon>Pterygota</taxon>
        <taxon>Neoptera</taxon>
        <taxon>Endopterygota</taxon>
        <taxon>Diptera</taxon>
        <taxon>Brachycera</taxon>
        <taxon>Muscomorpha</taxon>
        <taxon>Hippoboscoidea</taxon>
        <taxon>Glossinidae</taxon>
        <taxon>Glossina</taxon>
    </lineage>
</organism>
<protein>
    <submittedName>
        <fullName evidence="1">Uncharacterized protein</fullName>
    </submittedName>
</protein>
<accession>A0A1A9ZBS5</accession>
<dbReference type="VEuPathDB" id="VectorBase:GPAI009853"/>
<reference evidence="1" key="2">
    <citation type="submission" date="2020-05" db="UniProtKB">
        <authorList>
            <consortium name="EnsemblMetazoa"/>
        </authorList>
    </citation>
    <scope>IDENTIFICATION</scope>
    <source>
        <strain evidence="1">IAEA</strain>
    </source>
</reference>
<proteinExistence type="predicted"/>
<keyword evidence="2" id="KW-1185">Reference proteome</keyword>
<name>A0A1A9ZBS5_GLOPL</name>
<evidence type="ECO:0000313" key="1">
    <source>
        <dbReference type="EnsemblMetazoa" id="GPAI009853-PA"/>
    </source>
</evidence>
<evidence type="ECO:0000313" key="2">
    <source>
        <dbReference type="Proteomes" id="UP000092445"/>
    </source>
</evidence>
<dbReference type="AlphaFoldDB" id="A0A1A9ZBS5"/>
<sequence>MSFTLSIAHRHLSQFVCLSTSRKNYYQALQSLGDSEAEIIVNKAACEYVLPITVLKCNIEQIHQLCKSVKIDDFSTRKISIGLKTSWSRKNGFDVICDGLDIKKLEFFTYTNLNLLQAVGTLMA</sequence>
<dbReference type="EnsemblMetazoa" id="GPAI009853-RA">
    <property type="protein sequence ID" value="GPAI009853-PA"/>
    <property type="gene ID" value="GPAI009853"/>
</dbReference>
<dbReference type="Proteomes" id="UP000092445">
    <property type="component" value="Unassembled WGS sequence"/>
</dbReference>
<reference evidence="2" key="1">
    <citation type="submission" date="2014-03" db="EMBL/GenBank/DDBJ databases">
        <authorList>
            <person name="Aksoy S."/>
            <person name="Warren W."/>
            <person name="Wilson R.K."/>
        </authorList>
    </citation>
    <scope>NUCLEOTIDE SEQUENCE [LARGE SCALE GENOMIC DNA]</scope>
    <source>
        <strain evidence="2">IAEA</strain>
    </source>
</reference>